<feature type="domain" description="D-isomer specific 2-hydroxyacid dehydrogenase catalytic" evidence="5">
    <location>
        <begin position="5"/>
        <end position="314"/>
    </location>
</feature>
<dbReference type="InterPro" id="IPR006139">
    <property type="entry name" value="D-isomer_2_OHA_DH_cat_dom"/>
</dbReference>
<proteinExistence type="inferred from homology"/>
<evidence type="ECO:0000256" key="2">
    <source>
        <dbReference type="ARBA" id="ARBA00023002"/>
    </source>
</evidence>
<organism evidence="7 8">
    <name type="scientific">Komagataeibacter melaceti</name>
    <dbReference type="NCBI Taxonomy" id="2766577"/>
    <lineage>
        <taxon>Bacteria</taxon>
        <taxon>Pseudomonadati</taxon>
        <taxon>Pseudomonadota</taxon>
        <taxon>Alphaproteobacteria</taxon>
        <taxon>Acetobacterales</taxon>
        <taxon>Acetobacteraceae</taxon>
        <taxon>Komagataeibacter</taxon>
    </lineage>
</organism>
<evidence type="ECO:0000313" key="7">
    <source>
        <dbReference type="EMBL" id="RFD19597.1"/>
    </source>
</evidence>
<feature type="domain" description="D-isomer specific 2-hydroxyacid dehydrogenase NAD-binding" evidence="6">
    <location>
        <begin position="105"/>
        <end position="283"/>
    </location>
</feature>
<evidence type="ECO:0000256" key="3">
    <source>
        <dbReference type="ARBA" id="ARBA00023027"/>
    </source>
</evidence>
<gene>
    <name evidence="7" type="ORF">DY926_10540</name>
</gene>
<dbReference type="RefSeq" id="WP_116703327.1">
    <property type="nucleotide sequence ID" value="NZ_QUWV01000085.1"/>
</dbReference>
<dbReference type="PANTHER" id="PTHR42789">
    <property type="entry name" value="D-ISOMER SPECIFIC 2-HYDROXYACID DEHYDROGENASE FAMILY PROTEIN (AFU_ORTHOLOGUE AFUA_6G10090)"/>
    <property type="match status" value="1"/>
</dbReference>
<keyword evidence="2 4" id="KW-0560">Oxidoreductase</keyword>
<keyword evidence="3" id="KW-0520">NAD</keyword>
<sequence length="318" mass="33486">MSTCFITQPIHPEAIRFLQEQGFHTRLASQPTMDAVIAEVGDAEAIITRDLGFSAAAVAAVPRLRIIACHGSGTNAIAVAEAARRGIYVTRAVNANSRSVAEMTVALMLAAARRVCAADAAVRNGNWGFRYEGAGIELHGKTLALVGFGAIARDVARIAGLGLGMKVRAWSPSVPDDVFVAHGVERIASLEDLLRQADVVSLHRPADASGQPVLDAHHLDLLGNHAIIVNTSRGSAIDTRALRDRLVAGKLTAAALDVMPHEPPLPDEPALSSPAMILTPHMGATTQEALIRMAMMCVHQVMDCLAGKVPAHVVLPSG</sequence>
<evidence type="ECO:0000259" key="6">
    <source>
        <dbReference type="Pfam" id="PF02826"/>
    </source>
</evidence>
<name>A0A371YZF5_9PROT</name>
<dbReference type="SUPFAM" id="SSF52283">
    <property type="entry name" value="Formate/glycerate dehydrogenase catalytic domain-like"/>
    <property type="match status" value="1"/>
</dbReference>
<dbReference type="SUPFAM" id="SSF51735">
    <property type="entry name" value="NAD(P)-binding Rossmann-fold domains"/>
    <property type="match status" value="1"/>
</dbReference>
<dbReference type="Gene3D" id="3.40.50.720">
    <property type="entry name" value="NAD(P)-binding Rossmann-like Domain"/>
    <property type="match status" value="2"/>
</dbReference>
<evidence type="ECO:0000256" key="1">
    <source>
        <dbReference type="ARBA" id="ARBA00005854"/>
    </source>
</evidence>
<dbReference type="Pfam" id="PF02826">
    <property type="entry name" value="2-Hacid_dh_C"/>
    <property type="match status" value="1"/>
</dbReference>
<dbReference type="InterPro" id="IPR036291">
    <property type="entry name" value="NAD(P)-bd_dom_sf"/>
</dbReference>
<reference evidence="7 8" key="1">
    <citation type="submission" date="2018-08" db="EMBL/GenBank/DDBJ databases">
        <title>Komagataeibacter sp. AV 382.</title>
        <authorList>
            <person name="Skraban J."/>
            <person name="Trcek J."/>
        </authorList>
    </citation>
    <scope>NUCLEOTIDE SEQUENCE [LARGE SCALE GENOMIC DNA]</scope>
    <source>
        <strain evidence="7 8">AV 382</strain>
    </source>
</reference>
<dbReference type="OrthoDB" id="9793626at2"/>
<dbReference type="InterPro" id="IPR006140">
    <property type="entry name" value="D-isomer_DH_NAD-bd"/>
</dbReference>
<keyword evidence="8" id="KW-1185">Reference proteome</keyword>
<dbReference type="GO" id="GO:0016616">
    <property type="term" value="F:oxidoreductase activity, acting on the CH-OH group of donors, NAD or NADP as acceptor"/>
    <property type="evidence" value="ECO:0007669"/>
    <property type="project" value="InterPro"/>
</dbReference>
<dbReference type="Pfam" id="PF00389">
    <property type="entry name" value="2-Hacid_dh"/>
    <property type="match status" value="1"/>
</dbReference>
<comment type="caution">
    <text evidence="7">The sequence shown here is derived from an EMBL/GenBank/DDBJ whole genome shotgun (WGS) entry which is preliminary data.</text>
</comment>
<protein>
    <submittedName>
        <fullName evidence="7">3-phosphoglycerate dehydrogenase</fullName>
    </submittedName>
</protein>
<dbReference type="GO" id="GO:0051287">
    <property type="term" value="F:NAD binding"/>
    <property type="evidence" value="ECO:0007669"/>
    <property type="project" value="InterPro"/>
</dbReference>
<dbReference type="AlphaFoldDB" id="A0A371YZF5"/>
<dbReference type="InterPro" id="IPR050857">
    <property type="entry name" value="D-2-hydroxyacid_DH"/>
</dbReference>
<accession>A0A371YZF5</accession>
<evidence type="ECO:0000256" key="4">
    <source>
        <dbReference type="RuleBase" id="RU003719"/>
    </source>
</evidence>
<dbReference type="PANTHER" id="PTHR42789:SF1">
    <property type="entry name" value="D-ISOMER SPECIFIC 2-HYDROXYACID DEHYDROGENASE FAMILY PROTEIN (AFU_ORTHOLOGUE AFUA_6G10090)"/>
    <property type="match status" value="1"/>
</dbReference>
<dbReference type="Proteomes" id="UP000262371">
    <property type="component" value="Unassembled WGS sequence"/>
</dbReference>
<evidence type="ECO:0000259" key="5">
    <source>
        <dbReference type="Pfam" id="PF00389"/>
    </source>
</evidence>
<comment type="similarity">
    <text evidence="1 4">Belongs to the D-isomer specific 2-hydroxyacid dehydrogenase family.</text>
</comment>
<evidence type="ECO:0000313" key="8">
    <source>
        <dbReference type="Proteomes" id="UP000262371"/>
    </source>
</evidence>
<dbReference type="EMBL" id="QUWV01000085">
    <property type="protein sequence ID" value="RFD19597.1"/>
    <property type="molecule type" value="Genomic_DNA"/>
</dbReference>